<protein>
    <recommendedName>
        <fullName evidence="7">CWH43-like N-terminal domain-containing protein</fullName>
    </recommendedName>
</protein>
<evidence type="ECO:0000256" key="5">
    <source>
        <dbReference type="ARBA" id="ARBA00023136"/>
    </source>
</evidence>
<feature type="transmembrane region" description="Helical" evidence="6">
    <location>
        <begin position="53"/>
        <end position="72"/>
    </location>
</feature>
<keyword evidence="5 6" id="KW-0472">Membrane</keyword>
<feature type="transmembrane region" description="Helical" evidence="6">
    <location>
        <begin position="153"/>
        <end position="179"/>
    </location>
</feature>
<dbReference type="GO" id="GO:0012505">
    <property type="term" value="C:endomembrane system"/>
    <property type="evidence" value="ECO:0007669"/>
    <property type="project" value="UniProtKB-SubCell"/>
</dbReference>
<dbReference type="EMBL" id="CAXLJL010000933">
    <property type="protein sequence ID" value="CAL5141689.1"/>
    <property type="molecule type" value="Genomic_DNA"/>
</dbReference>
<dbReference type="InterPro" id="IPR050911">
    <property type="entry name" value="DRAM/TMEM150_Autophagy_Mod"/>
</dbReference>
<dbReference type="AlphaFoldDB" id="A0AAV2TW87"/>
<evidence type="ECO:0000313" key="9">
    <source>
        <dbReference type="Proteomes" id="UP001497525"/>
    </source>
</evidence>
<evidence type="ECO:0000256" key="3">
    <source>
        <dbReference type="ARBA" id="ARBA00022692"/>
    </source>
</evidence>
<feature type="domain" description="CWH43-like N-terminal" evidence="7">
    <location>
        <begin position="6"/>
        <end position="227"/>
    </location>
</feature>
<dbReference type="PANTHER" id="PTHR21324">
    <property type="entry name" value="FASTING-INDUCIBLE INTEGRAL MEMBRANE PROTEIN TM6P1-RELATED"/>
    <property type="match status" value="1"/>
</dbReference>
<feature type="transmembrane region" description="Helical" evidence="6">
    <location>
        <begin position="12"/>
        <end position="41"/>
    </location>
</feature>
<feature type="transmembrane region" description="Helical" evidence="6">
    <location>
        <begin position="119"/>
        <end position="141"/>
    </location>
</feature>
<accession>A0AAV2TW87</accession>
<proteinExistence type="inferred from homology"/>
<keyword evidence="4 6" id="KW-1133">Transmembrane helix</keyword>
<dbReference type="PANTHER" id="PTHR21324:SF2">
    <property type="entry name" value="EG:22E5.9 PROTEIN"/>
    <property type="match status" value="1"/>
</dbReference>
<name>A0AAV2TW87_CALDB</name>
<evidence type="ECO:0000256" key="4">
    <source>
        <dbReference type="ARBA" id="ARBA00022989"/>
    </source>
</evidence>
<feature type="transmembrane region" description="Helical" evidence="6">
    <location>
        <begin position="92"/>
        <end position="113"/>
    </location>
</feature>
<comment type="similarity">
    <text evidence="2">Belongs to the DRAM/TMEM150 family.</text>
</comment>
<gene>
    <name evidence="8" type="ORF">CDAUBV1_LOCUS17015</name>
</gene>
<dbReference type="InterPro" id="IPR019402">
    <property type="entry name" value="CWH43_N"/>
</dbReference>
<organism evidence="8 9">
    <name type="scientific">Calicophoron daubneyi</name>
    <name type="common">Rumen fluke</name>
    <name type="synonym">Paramphistomum daubneyi</name>
    <dbReference type="NCBI Taxonomy" id="300641"/>
    <lineage>
        <taxon>Eukaryota</taxon>
        <taxon>Metazoa</taxon>
        <taxon>Spiralia</taxon>
        <taxon>Lophotrochozoa</taxon>
        <taxon>Platyhelminthes</taxon>
        <taxon>Trematoda</taxon>
        <taxon>Digenea</taxon>
        <taxon>Plagiorchiida</taxon>
        <taxon>Pronocephalata</taxon>
        <taxon>Paramphistomoidea</taxon>
        <taxon>Paramphistomidae</taxon>
        <taxon>Calicophoron</taxon>
    </lineage>
</organism>
<comment type="subcellular location">
    <subcellularLocation>
        <location evidence="1">Endomembrane system</location>
        <topology evidence="1">Multi-pass membrane protein</topology>
    </subcellularLocation>
</comment>
<evidence type="ECO:0000256" key="1">
    <source>
        <dbReference type="ARBA" id="ARBA00004127"/>
    </source>
</evidence>
<evidence type="ECO:0000256" key="2">
    <source>
        <dbReference type="ARBA" id="ARBA00006565"/>
    </source>
</evidence>
<sequence length="251" mass="28103">MHSCSLHILPLLFGVLMIATFIISYSMSVVAGNASTLFPYISETGSFAPESCVFGQLLNLSAFLAVLSIYCWYCHQLEKFESLNSPKSHVVFARVTIGVGLLAAMGLSLVGNFQISTVLFVHLIGAFMSFGFGTLYMILITHTSRVHLKAPKWLWILRCILTIVCTIVFALSFVFMGLISGSRVELSGKWTPEDKGYVFHTLNCTCEWLHSICFLLFFVSLAYELRDYTLDPVKTRYRYENVETGSSPARI</sequence>
<dbReference type="Pfam" id="PF10277">
    <property type="entry name" value="Frag1"/>
    <property type="match status" value="1"/>
</dbReference>
<evidence type="ECO:0000313" key="8">
    <source>
        <dbReference type="EMBL" id="CAL5141689.1"/>
    </source>
</evidence>
<reference evidence="8" key="1">
    <citation type="submission" date="2024-06" db="EMBL/GenBank/DDBJ databases">
        <authorList>
            <person name="Liu X."/>
            <person name="Lenzi L."/>
            <person name="Haldenby T S."/>
            <person name="Uol C."/>
        </authorList>
    </citation>
    <scope>NUCLEOTIDE SEQUENCE</scope>
</reference>
<feature type="transmembrane region" description="Helical" evidence="6">
    <location>
        <begin position="208"/>
        <end position="225"/>
    </location>
</feature>
<comment type="caution">
    <text evidence="8">The sequence shown here is derived from an EMBL/GenBank/DDBJ whole genome shotgun (WGS) entry which is preliminary data.</text>
</comment>
<evidence type="ECO:0000256" key="6">
    <source>
        <dbReference type="SAM" id="Phobius"/>
    </source>
</evidence>
<keyword evidence="3 6" id="KW-0812">Transmembrane</keyword>
<dbReference type="Proteomes" id="UP001497525">
    <property type="component" value="Unassembled WGS sequence"/>
</dbReference>
<evidence type="ECO:0000259" key="7">
    <source>
        <dbReference type="Pfam" id="PF10277"/>
    </source>
</evidence>